<keyword evidence="3" id="KW-1185">Reference proteome</keyword>
<evidence type="ECO:0000313" key="2">
    <source>
        <dbReference type="EMBL" id="TBU90664.1"/>
    </source>
</evidence>
<feature type="transmembrane region" description="Helical" evidence="1">
    <location>
        <begin position="21"/>
        <end position="44"/>
    </location>
</feature>
<keyword evidence="1" id="KW-0812">Transmembrane</keyword>
<feature type="transmembrane region" description="Helical" evidence="1">
    <location>
        <begin position="141"/>
        <end position="167"/>
    </location>
</feature>
<name>A0A4Q9QYU9_9GAMM</name>
<evidence type="ECO:0000256" key="1">
    <source>
        <dbReference type="SAM" id="Phobius"/>
    </source>
</evidence>
<feature type="transmembrane region" description="Helical" evidence="1">
    <location>
        <begin position="56"/>
        <end position="78"/>
    </location>
</feature>
<organism evidence="2 3">
    <name type="scientific">Stutzerimonas kirkiae</name>
    <dbReference type="NCBI Taxonomy" id="2211392"/>
    <lineage>
        <taxon>Bacteria</taxon>
        <taxon>Pseudomonadati</taxon>
        <taxon>Pseudomonadota</taxon>
        <taxon>Gammaproteobacteria</taxon>
        <taxon>Pseudomonadales</taxon>
        <taxon>Pseudomonadaceae</taxon>
        <taxon>Stutzerimonas</taxon>
    </lineage>
</organism>
<keyword evidence="1" id="KW-0472">Membrane</keyword>
<feature type="transmembrane region" description="Helical" evidence="1">
    <location>
        <begin position="104"/>
        <end position="129"/>
    </location>
</feature>
<accession>A0A4Q9QYU9</accession>
<dbReference type="RefSeq" id="WP_131185705.1">
    <property type="nucleotide sequence ID" value="NZ_QJUO01000033.1"/>
</dbReference>
<proteinExistence type="predicted"/>
<reference evidence="2 3" key="1">
    <citation type="submission" date="2018-06" db="EMBL/GenBank/DDBJ databases">
        <title>Three novel Pseudomonas species isolated from symptomatic oak.</title>
        <authorList>
            <person name="Bueno-Gonzalez V."/>
            <person name="Brady C."/>
        </authorList>
    </citation>
    <scope>NUCLEOTIDE SEQUENCE [LARGE SCALE GENOMIC DNA]</scope>
    <source>
        <strain evidence="2 3">P17C</strain>
    </source>
</reference>
<sequence>MSKYLRLYLPDRMEMTLSLRTNCIKLYAVSAIITSAAATLFSSLSPRQPMTMALDMGISAIRLITPLFISLLAHELIFNEFNRRQPLIDLAYPLPRHALLIRRFAATFILCLALLPVLAIPLAASAFMIGHGQPQGTPPGLGLPFLLTLSFIAAEACVLCALATLLATVTSTPGLILVGTLGFTLIARSQGTLDGLPVTEGGPADSRAGPGLLHYLLPDLGLLDVRMITLYDKWEFLEAGWQWSIISALCYAMVLLGLALWSVQRKDFP</sequence>
<evidence type="ECO:0000313" key="3">
    <source>
        <dbReference type="Proteomes" id="UP000292639"/>
    </source>
</evidence>
<gene>
    <name evidence="2" type="ORF">DNJ96_16685</name>
</gene>
<keyword evidence="1" id="KW-1133">Transmembrane helix</keyword>
<comment type="caution">
    <text evidence="2">The sequence shown here is derived from an EMBL/GenBank/DDBJ whole genome shotgun (WGS) entry which is preliminary data.</text>
</comment>
<protein>
    <submittedName>
        <fullName evidence="2">Uncharacterized protein</fullName>
    </submittedName>
</protein>
<dbReference type="Proteomes" id="UP000292639">
    <property type="component" value="Unassembled WGS sequence"/>
</dbReference>
<dbReference type="EMBL" id="QJUP01000029">
    <property type="protein sequence ID" value="TBU90664.1"/>
    <property type="molecule type" value="Genomic_DNA"/>
</dbReference>
<feature type="transmembrane region" description="Helical" evidence="1">
    <location>
        <begin position="174"/>
        <end position="191"/>
    </location>
</feature>
<feature type="transmembrane region" description="Helical" evidence="1">
    <location>
        <begin position="241"/>
        <end position="263"/>
    </location>
</feature>
<dbReference type="AlphaFoldDB" id="A0A4Q9QYU9"/>